<dbReference type="OrthoDB" id="4204700at2759"/>
<feature type="compositionally biased region" description="Basic and acidic residues" evidence="1">
    <location>
        <begin position="311"/>
        <end position="323"/>
    </location>
</feature>
<evidence type="ECO:0000313" key="2">
    <source>
        <dbReference type="EMBL" id="EMF09422.1"/>
    </source>
</evidence>
<evidence type="ECO:0000256" key="1">
    <source>
        <dbReference type="SAM" id="MobiDB-lite"/>
    </source>
</evidence>
<feature type="compositionally biased region" description="Basic and acidic residues" evidence="1">
    <location>
        <begin position="215"/>
        <end position="269"/>
    </location>
</feature>
<dbReference type="AlphaFoldDB" id="N1QEL1"/>
<dbReference type="EMBL" id="KB456269">
    <property type="protein sequence ID" value="EMF09422.1"/>
    <property type="molecule type" value="Genomic_DNA"/>
</dbReference>
<feature type="region of interest" description="Disordered" evidence="1">
    <location>
        <begin position="207"/>
        <end position="366"/>
    </location>
</feature>
<feature type="region of interest" description="Disordered" evidence="1">
    <location>
        <begin position="1"/>
        <end position="36"/>
    </location>
</feature>
<dbReference type="RefSeq" id="XP_016757543.1">
    <property type="nucleotide sequence ID" value="XM_016906827.1"/>
</dbReference>
<proteinExistence type="predicted"/>
<organism evidence="2 3">
    <name type="scientific">Sphaerulina musiva (strain SO2202)</name>
    <name type="common">Poplar stem canker fungus</name>
    <name type="synonym">Septoria musiva</name>
    <dbReference type="NCBI Taxonomy" id="692275"/>
    <lineage>
        <taxon>Eukaryota</taxon>
        <taxon>Fungi</taxon>
        <taxon>Dikarya</taxon>
        <taxon>Ascomycota</taxon>
        <taxon>Pezizomycotina</taxon>
        <taxon>Dothideomycetes</taxon>
        <taxon>Dothideomycetidae</taxon>
        <taxon>Mycosphaerellales</taxon>
        <taxon>Mycosphaerellaceae</taxon>
        <taxon>Sphaerulina</taxon>
    </lineage>
</organism>
<accession>N1QEL1</accession>
<keyword evidence="3" id="KW-1185">Reference proteome</keyword>
<protein>
    <submittedName>
        <fullName evidence="2">Uncharacterized protein</fullName>
    </submittedName>
</protein>
<reference evidence="2 3" key="1">
    <citation type="journal article" date="2012" name="PLoS Pathog.">
        <title>Diverse lifestyles and strategies of plant pathogenesis encoded in the genomes of eighteen Dothideomycetes fungi.</title>
        <authorList>
            <person name="Ohm R.A."/>
            <person name="Feau N."/>
            <person name="Henrissat B."/>
            <person name="Schoch C.L."/>
            <person name="Horwitz B.A."/>
            <person name="Barry K.W."/>
            <person name="Condon B.J."/>
            <person name="Copeland A.C."/>
            <person name="Dhillon B."/>
            <person name="Glaser F."/>
            <person name="Hesse C.N."/>
            <person name="Kosti I."/>
            <person name="LaButti K."/>
            <person name="Lindquist E.A."/>
            <person name="Lucas S."/>
            <person name="Salamov A.A."/>
            <person name="Bradshaw R.E."/>
            <person name="Ciuffetti L."/>
            <person name="Hamelin R.C."/>
            <person name="Kema G.H.J."/>
            <person name="Lawrence C."/>
            <person name="Scott J.A."/>
            <person name="Spatafora J.W."/>
            <person name="Turgeon B.G."/>
            <person name="de Wit P.J.G.M."/>
            <person name="Zhong S."/>
            <person name="Goodwin S.B."/>
            <person name="Grigoriev I.V."/>
        </authorList>
    </citation>
    <scope>NUCLEOTIDE SEQUENCE [LARGE SCALE GENOMIC DNA]</scope>
    <source>
        <strain evidence="2 3">SO2202</strain>
    </source>
</reference>
<name>N1QEL1_SPHMS</name>
<dbReference type="Proteomes" id="UP000016931">
    <property type="component" value="Unassembled WGS sequence"/>
</dbReference>
<sequence length="366" mass="39982">MVLEEADTFSADTAPSSDADPYYGDRNPTELPTRNSSYFTVNSGEDTVYVNISQLPRLFLQSEPLPSNMLSSIKSSIQNAGLALGRPVTQDEADALAFHHAKAYRIGSYGHPVGTVIASALAFRSWSKFGFPGWTPGEKFNPQRFGFLSGRSARIAWHSARLLAYSTVGAFLGGTLAGSYALTVYSVGRERDPRLKEVGLAIRKHAASGTWPGSRKADDSPGRKESAGETFDMARQRQRAQEAWREHRAGQQQPTERRNVMRAESRADDMSPTGGAFGAEFVDPGSADVSDTAMMSDDQARRQSESIQRQQEADYAKSQESRAAHPSQQRQGPSRDAFGMQEDSKSVQSGSAWERLRQKAQSGGST</sequence>
<gene>
    <name evidence="2" type="ORF">SEPMUDRAFT_151448</name>
</gene>
<dbReference type="GeneID" id="27903964"/>
<dbReference type="STRING" id="692275.N1QEL1"/>
<dbReference type="OMA" id="GRFNPNE"/>
<dbReference type="eggNOG" id="ENOG502S320">
    <property type="taxonomic scope" value="Eukaryota"/>
</dbReference>
<dbReference type="HOGENOM" id="CLU_055147_0_0_1"/>
<evidence type="ECO:0000313" key="3">
    <source>
        <dbReference type="Proteomes" id="UP000016931"/>
    </source>
</evidence>